<dbReference type="SUPFAM" id="SSF54001">
    <property type="entry name" value="Cysteine proteinases"/>
    <property type="match status" value="1"/>
</dbReference>
<dbReference type="Proteomes" id="UP001181693">
    <property type="component" value="Unassembled WGS sequence"/>
</dbReference>
<evidence type="ECO:0000256" key="1">
    <source>
        <dbReference type="ARBA" id="ARBA00000707"/>
    </source>
</evidence>
<evidence type="ECO:0000256" key="3">
    <source>
        <dbReference type="ARBA" id="ARBA00022670"/>
    </source>
</evidence>
<sequence length="373" mass="42266">MSGGALTSPKGSLLMHVQKKNGSSGGSPKHSQRKQKRKGVTGLNNLGNTCYINAVLQCLSSTSPLVEYFFSWQFENLIARDHKTFVNAFAKLVTDLWFGEAQCVSPKSFLCALCTVHPPFGKQSQQDAQELLIYILDALYEDLADTINNRKSSEMVQGAIIRHTRRNASNTPITRLFQGVLGQTTICMECGRRSHKDEMFTVLSLPIPSGNEASLMQCLQSFFQQVMLTWTDRIFCSYCKTKEDAAVEVQINKPPKILILHLKRFEYQGRARRKLQTNVIFPLVNLDMSPFVTLHNVQRPVYHLYSVVNHSGGLECGHYTAYCKHPGTKEWNAYDDARHFRITEDDVQSPLAYILFYTSQEFRLPNKTSSSTF</sequence>
<dbReference type="GO" id="GO:0004843">
    <property type="term" value="F:cysteine-type deubiquitinase activity"/>
    <property type="evidence" value="ECO:0007669"/>
    <property type="project" value="UniProtKB-EC"/>
</dbReference>
<evidence type="ECO:0000256" key="2">
    <source>
        <dbReference type="ARBA" id="ARBA00012759"/>
    </source>
</evidence>
<dbReference type="PROSITE" id="PS50235">
    <property type="entry name" value="USP_3"/>
    <property type="match status" value="1"/>
</dbReference>
<dbReference type="Pfam" id="PF00443">
    <property type="entry name" value="UCH"/>
    <property type="match status" value="1"/>
</dbReference>
<feature type="domain" description="USP" evidence="6">
    <location>
        <begin position="41"/>
        <end position="360"/>
    </location>
</feature>
<dbReference type="PROSITE" id="PS00972">
    <property type="entry name" value="USP_1"/>
    <property type="match status" value="1"/>
</dbReference>
<keyword evidence="4" id="KW-0378">Hydrolase</keyword>
<dbReference type="InterPro" id="IPR018200">
    <property type="entry name" value="USP_CS"/>
</dbReference>
<dbReference type="GO" id="GO:0016579">
    <property type="term" value="P:protein deubiquitination"/>
    <property type="evidence" value="ECO:0007669"/>
    <property type="project" value="InterPro"/>
</dbReference>
<evidence type="ECO:0000313" key="8">
    <source>
        <dbReference type="Proteomes" id="UP001181693"/>
    </source>
</evidence>
<name>A0AAV3AS44_PYXAD</name>
<reference evidence="7" key="1">
    <citation type="thesis" date="2020" institute="ProQuest LLC" country="789 East Eisenhower Parkway, Ann Arbor, MI, USA">
        <title>Comparative Genomics and Chromosome Evolution.</title>
        <authorList>
            <person name="Mudd A.B."/>
        </authorList>
    </citation>
    <scope>NUCLEOTIDE SEQUENCE</scope>
    <source>
        <strain evidence="7">1538</strain>
        <tissue evidence="7">Blood</tissue>
    </source>
</reference>
<feature type="compositionally biased region" description="Basic residues" evidence="5">
    <location>
        <begin position="30"/>
        <end position="39"/>
    </location>
</feature>
<keyword evidence="3" id="KW-0645">Protease</keyword>
<dbReference type="AlphaFoldDB" id="A0AAV3AS44"/>
<keyword evidence="8" id="KW-1185">Reference proteome</keyword>
<dbReference type="Gene3D" id="3.90.70.10">
    <property type="entry name" value="Cysteine proteinases"/>
    <property type="match status" value="1"/>
</dbReference>
<evidence type="ECO:0000256" key="4">
    <source>
        <dbReference type="ARBA" id="ARBA00022801"/>
    </source>
</evidence>
<accession>A0AAV3AS44</accession>
<comment type="catalytic activity">
    <reaction evidence="1">
        <text>Thiol-dependent hydrolysis of ester, thioester, amide, peptide and isopeptide bonds formed by the C-terminal Gly of ubiquitin (a 76-residue protein attached to proteins as an intracellular targeting signal).</text>
        <dbReference type="EC" id="3.4.19.12"/>
    </reaction>
</comment>
<proteinExistence type="predicted"/>
<evidence type="ECO:0000313" key="7">
    <source>
        <dbReference type="EMBL" id="DBA31796.1"/>
    </source>
</evidence>
<dbReference type="EC" id="3.4.19.12" evidence="2"/>
<feature type="region of interest" description="Disordered" evidence="5">
    <location>
        <begin position="17"/>
        <end position="41"/>
    </location>
</feature>
<dbReference type="PANTHER" id="PTHR21646">
    <property type="entry name" value="UBIQUITIN CARBOXYL-TERMINAL HYDROLASE"/>
    <property type="match status" value="1"/>
</dbReference>
<dbReference type="InterPro" id="IPR001394">
    <property type="entry name" value="Peptidase_C19_UCH"/>
</dbReference>
<dbReference type="CDD" id="cd02674">
    <property type="entry name" value="Peptidase_C19R"/>
    <property type="match status" value="1"/>
</dbReference>
<dbReference type="EMBL" id="DYDO01000002">
    <property type="protein sequence ID" value="DBA31796.1"/>
    <property type="molecule type" value="Genomic_DNA"/>
</dbReference>
<dbReference type="PROSITE" id="PS00973">
    <property type="entry name" value="USP_2"/>
    <property type="match status" value="1"/>
</dbReference>
<dbReference type="InterPro" id="IPR050185">
    <property type="entry name" value="Ub_carboxyl-term_hydrolase"/>
</dbReference>
<evidence type="ECO:0000259" key="6">
    <source>
        <dbReference type="PROSITE" id="PS50235"/>
    </source>
</evidence>
<dbReference type="InterPro" id="IPR028889">
    <property type="entry name" value="USP"/>
</dbReference>
<organism evidence="7 8">
    <name type="scientific">Pyxicephalus adspersus</name>
    <name type="common">African bullfrog</name>
    <dbReference type="NCBI Taxonomy" id="30357"/>
    <lineage>
        <taxon>Eukaryota</taxon>
        <taxon>Metazoa</taxon>
        <taxon>Chordata</taxon>
        <taxon>Craniata</taxon>
        <taxon>Vertebrata</taxon>
        <taxon>Euteleostomi</taxon>
        <taxon>Amphibia</taxon>
        <taxon>Batrachia</taxon>
        <taxon>Anura</taxon>
        <taxon>Neobatrachia</taxon>
        <taxon>Ranoidea</taxon>
        <taxon>Pyxicephalidae</taxon>
        <taxon>Pyxicephalinae</taxon>
        <taxon>Pyxicephalus</taxon>
    </lineage>
</organism>
<protein>
    <recommendedName>
        <fullName evidence="2">ubiquitinyl hydrolase 1</fullName>
        <ecNumber evidence="2">3.4.19.12</ecNumber>
    </recommendedName>
</protein>
<dbReference type="GO" id="GO:0006508">
    <property type="term" value="P:proteolysis"/>
    <property type="evidence" value="ECO:0007669"/>
    <property type="project" value="UniProtKB-KW"/>
</dbReference>
<evidence type="ECO:0000256" key="5">
    <source>
        <dbReference type="SAM" id="MobiDB-lite"/>
    </source>
</evidence>
<dbReference type="InterPro" id="IPR038765">
    <property type="entry name" value="Papain-like_cys_pep_sf"/>
</dbReference>
<gene>
    <name evidence="7" type="ORF">GDO54_007570</name>
</gene>
<dbReference type="PANTHER" id="PTHR21646:SF11">
    <property type="entry name" value="INACTIVE UBIQUITIN CARBOXYL-TERMINAL HYDROLASE 50"/>
    <property type="match status" value="1"/>
</dbReference>
<comment type="caution">
    <text evidence="7">The sequence shown here is derived from an EMBL/GenBank/DDBJ whole genome shotgun (WGS) entry which is preliminary data.</text>
</comment>